<keyword evidence="1" id="KW-0472">Membrane</keyword>
<evidence type="ECO:0000313" key="3">
    <source>
        <dbReference type="Proteomes" id="UP000092993"/>
    </source>
</evidence>
<keyword evidence="1" id="KW-1133">Transmembrane helix</keyword>
<evidence type="ECO:0000256" key="1">
    <source>
        <dbReference type="SAM" id="Phobius"/>
    </source>
</evidence>
<name>A0A1C7LZD2_GRIFR</name>
<feature type="transmembrane region" description="Helical" evidence="1">
    <location>
        <begin position="206"/>
        <end position="229"/>
    </location>
</feature>
<protein>
    <submittedName>
        <fullName evidence="2">Uncharacterized protein</fullName>
    </submittedName>
</protein>
<evidence type="ECO:0000313" key="2">
    <source>
        <dbReference type="EMBL" id="OBZ69527.1"/>
    </source>
</evidence>
<keyword evidence="1" id="KW-0812">Transmembrane</keyword>
<sequence length="245" mass="26919">MSATQPTADNFKSRGDFIQLPFAVSAKWGMRNDRRFPSLLFSPIYHWRVAQLIDTVPDMPVLEGKWGQVWHTFSSELIQEWSWIIVVCALLLFTSNAMLQISGVAENPAASAFGKIAAICALNGILIGLVCMYTLYNVTSGIVWVQNAARLEASRWRNVPALLAASVVWLTWSILSLLALILAYVWRPAANVEVDSDGPRASWLVASLAVTAVLFIGVTHFVIIAWSLARMGLATEPSISADEAK</sequence>
<comment type="caution">
    <text evidence="2">The sequence shown here is derived from an EMBL/GenBank/DDBJ whole genome shotgun (WGS) entry which is preliminary data.</text>
</comment>
<keyword evidence="3" id="KW-1185">Reference proteome</keyword>
<dbReference type="AlphaFoldDB" id="A0A1C7LZD2"/>
<gene>
    <name evidence="2" type="ORF">A0H81_10493</name>
</gene>
<feature type="transmembrane region" description="Helical" evidence="1">
    <location>
        <begin position="116"/>
        <end position="138"/>
    </location>
</feature>
<dbReference type="EMBL" id="LUGG01000015">
    <property type="protein sequence ID" value="OBZ69527.1"/>
    <property type="molecule type" value="Genomic_DNA"/>
</dbReference>
<feature type="transmembrane region" description="Helical" evidence="1">
    <location>
        <begin position="159"/>
        <end position="186"/>
    </location>
</feature>
<reference evidence="2 3" key="1">
    <citation type="submission" date="2016-03" db="EMBL/GenBank/DDBJ databases">
        <title>Whole genome sequencing of Grifola frondosa 9006-11.</title>
        <authorList>
            <person name="Min B."/>
            <person name="Park H."/>
            <person name="Kim J.-G."/>
            <person name="Cho H."/>
            <person name="Oh Y.-L."/>
            <person name="Kong W.-S."/>
            <person name="Choi I.-G."/>
        </authorList>
    </citation>
    <scope>NUCLEOTIDE SEQUENCE [LARGE SCALE GENOMIC DNA]</scope>
    <source>
        <strain evidence="2 3">9006-11</strain>
    </source>
</reference>
<feature type="transmembrane region" description="Helical" evidence="1">
    <location>
        <begin position="81"/>
        <end position="104"/>
    </location>
</feature>
<dbReference type="Proteomes" id="UP000092993">
    <property type="component" value="Unassembled WGS sequence"/>
</dbReference>
<accession>A0A1C7LZD2</accession>
<organism evidence="2 3">
    <name type="scientific">Grifola frondosa</name>
    <name type="common">Maitake</name>
    <name type="synonym">Polyporus frondosus</name>
    <dbReference type="NCBI Taxonomy" id="5627"/>
    <lineage>
        <taxon>Eukaryota</taxon>
        <taxon>Fungi</taxon>
        <taxon>Dikarya</taxon>
        <taxon>Basidiomycota</taxon>
        <taxon>Agaricomycotina</taxon>
        <taxon>Agaricomycetes</taxon>
        <taxon>Polyporales</taxon>
        <taxon>Grifolaceae</taxon>
        <taxon>Grifola</taxon>
    </lineage>
</organism>
<proteinExistence type="predicted"/>